<evidence type="ECO:0000256" key="2">
    <source>
        <dbReference type="ARBA" id="ARBA00001911"/>
    </source>
</evidence>
<dbReference type="CDD" id="cd05247">
    <property type="entry name" value="UDP_G4E_1_SDR_e"/>
    <property type="match status" value="1"/>
</dbReference>
<reference evidence="13" key="1">
    <citation type="submission" date="2018-05" db="EMBL/GenBank/DDBJ databases">
        <authorList>
            <person name="Liu B.-T."/>
        </authorList>
    </citation>
    <scope>NUCLEOTIDE SEQUENCE [LARGE SCALE GENOMIC DNA]</scope>
    <source>
        <strain evidence="13">WD6-1</strain>
    </source>
</reference>
<dbReference type="GO" id="GO:0003978">
    <property type="term" value="F:UDP-glucose 4-epimerase activity"/>
    <property type="evidence" value="ECO:0007669"/>
    <property type="project" value="UniProtKB-UniRule"/>
</dbReference>
<keyword evidence="9 10" id="KW-0119">Carbohydrate metabolism</keyword>
<evidence type="ECO:0000256" key="7">
    <source>
        <dbReference type="ARBA" id="ARBA00023027"/>
    </source>
</evidence>
<dbReference type="RefSeq" id="WP_109251955.1">
    <property type="nucleotide sequence ID" value="NZ_QEXV01000001.1"/>
</dbReference>
<evidence type="ECO:0000256" key="1">
    <source>
        <dbReference type="ARBA" id="ARBA00000083"/>
    </source>
</evidence>
<evidence type="ECO:0000256" key="5">
    <source>
        <dbReference type="ARBA" id="ARBA00013189"/>
    </source>
</evidence>
<sequence length="332" mass="35335">MAETILVAGGAGYIGSHACKALHAAGYRPVVYDDLSSGHEHAVRWGPLVRGDIRDVAALDAAFAEHRPAAVMHFAASIEVGEGEREPLKYWDNNVAGSASLLAAMGRAGCESIVFSSTCAVYGEPEALPISEAEPLKPASVYGRTKRAVEQMLADAARAHSLRYAALRYFNAAGASPDGEIGEEHDPETHLIPNALKAAAGLGEAMRLFGEDYDTPDGTCVRDYIHVADLADAHVAALKRLIGGTPEIVCNLGTGAGFSVREILNAVERATGRPVPHEINPRRPGDVARLYADVGRARDLLDFRPARSTPETIIADAWAFHAPRWGVEKADG</sequence>
<dbReference type="Proteomes" id="UP000245168">
    <property type="component" value="Unassembled WGS sequence"/>
</dbReference>
<comment type="caution">
    <text evidence="12">The sequence shown here is derived from an EMBL/GenBank/DDBJ whole genome shotgun (WGS) entry which is preliminary data.</text>
</comment>
<dbReference type="AlphaFoldDB" id="A0A2U2BXD9"/>
<comment type="pathway">
    <text evidence="3 10">Carbohydrate metabolism; galactose metabolism.</text>
</comment>
<dbReference type="UniPathway" id="UPA00214"/>
<organism evidence="12 13">
    <name type="scientific">Marinicauda salina</name>
    <dbReference type="NCBI Taxonomy" id="2135793"/>
    <lineage>
        <taxon>Bacteria</taxon>
        <taxon>Pseudomonadati</taxon>
        <taxon>Pseudomonadota</taxon>
        <taxon>Alphaproteobacteria</taxon>
        <taxon>Maricaulales</taxon>
        <taxon>Maricaulaceae</taxon>
        <taxon>Marinicauda</taxon>
    </lineage>
</organism>
<evidence type="ECO:0000256" key="9">
    <source>
        <dbReference type="ARBA" id="ARBA00023277"/>
    </source>
</evidence>
<evidence type="ECO:0000256" key="3">
    <source>
        <dbReference type="ARBA" id="ARBA00004947"/>
    </source>
</evidence>
<evidence type="ECO:0000256" key="8">
    <source>
        <dbReference type="ARBA" id="ARBA00023235"/>
    </source>
</evidence>
<evidence type="ECO:0000313" key="12">
    <source>
        <dbReference type="EMBL" id="PWE18681.1"/>
    </source>
</evidence>
<dbReference type="PANTHER" id="PTHR43725:SF53">
    <property type="entry name" value="UDP-ARABINOSE 4-EPIMERASE 1"/>
    <property type="match status" value="1"/>
</dbReference>
<name>A0A2U2BXD9_9PROT</name>
<dbReference type="Gene3D" id="3.90.25.10">
    <property type="entry name" value="UDP-galactose 4-epimerase, domain 1"/>
    <property type="match status" value="1"/>
</dbReference>
<accession>A0A2U2BXD9</accession>
<keyword evidence="8 10" id="KW-0413">Isomerase</keyword>
<dbReference type="EMBL" id="QEXV01000001">
    <property type="protein sequence ID" value="PWE18681.1"/>
    <property type="molecule type" value="Genomic_DNA"/>
</dbReference>
<gene>
    <name evidence="12" type="primary">galE</name>
    <name evidence="12" type="ORF">DDZ18_03565</name>
</gene>
<dbReference type="GO" id="GO:0033499">
    <property type="term" value="P:galactose catabolic process via UDP-galactose, Leloir pathway"/>
    <property type="evidence" value="ECO:0007669"/>
    <property type="project" value="TreeGrafter"/>
</dbReference>
<dbReference type="InterPro" id="IPR001509">
    <property type="entry name" value="Epimerase_deHydtase"/>
</dbReference>
<feature type="domain" description="NAD-dependent epimerase/dehydratase" evidence="11">
    <location>
        <begin position="5"/>
        <end position="252"/>
    </location>
</feature>
<dbReference type="NCBIfam" id="TIGR01179">
    <property type="entry name" value="galE"/>
    <property type="match status" value="1"/>
</dbReference>
<comment type="similarity">
    <text evidence="4 10">Belongs to the NAD(P)-dependent epimerase/dehydratase family.</text>
</comment>
<dbReference type="SUPFAM" id="SSF51735">
    <property type="entry name" value="NAD(P)-binding Rossmann-fold domains"/>
    <property type="match status" value="1"/>
</dbReference>
<dbReference type="InterPro" id="IPR005886">
    <property type="entry name" value="UDP_G4E"/>
</dbReference>
<comment type="subunit">
    <text evidence="10">Homodimer.</text>
</comment>
<dbReference type="InterPro" id="IPR036291">
    <property type="entry name" value="NAD(P)-bd_dom_sf"/>
</dbReference>
<dbReference type="EC" id="5.1.3.2" evidence="5 10"/>
<dbReference type="Gene3D" id="3.40.50.720">
    <property type="entry name" value="NAD(P)-binding Rossmann-like Domain"/>
    <property type="match status" value="1"/>
</dbReference>
<dbReference type="Pfam" id="PF01370">
    <property type="entry name" value="Epimerase"/>
    <property type="match status" value="1"/>
</dbReference>
<keyword evidence="7 10" id="KW-0520">NAD</keyword>
<keyword evidence="13" id="KW-1185">Reference proteome</keyword>
<evidence type="ECO:0000256" key="10">
    <source>
        <dbReference type="RuleBase" id="RU366046"/>
    </source>
</evidence>
<proteinExistence type="inferred from homology"/>
<dbReference type="PANTHER" id="PTHR43725">
    <property type="entry name" value="UDP-GLUCOSE 4-EPIMERASE"/>
    <property type="match status" value="1"/>
</dbReference>
<evidence type="ECO:0000256" key="4">
    <source>
        <dbReference type="ARBA" id="ARBA00007637"/>
    </source>
</evidence>
<protein>
    <recommendedName>
        <fullName evidence="6 10">UDP-glucose 4-epimerase</fullName>
        <ecNumber evidence="5 10">5.1.3.2</ecNumber>
    </recommendedName>
</protein>
<evidence type="ECO:0000259" key="11">
    <source>
        <dbReference type="Pfam" id="PF01370"/>
    </source>
</evidence>
<comment type="cofactor">
    <cofactor evidence="2 10">
        <name>NAD(+)</name>
        <dbReference type="ChEBI" id="CHEBI:57540"/>
    </cofactor>
</comment>
<evidence type="ECO:0000256" key="6">
    <source>
        <dbReference type="ARBA" id="ARBA00018569"/>
    </source>
</evidence>
<evidence type="ECO:0000313" key="13">
    <source>
        <dbReference type="Proteomes" id="UP000245168"/>
    </source>
</evidence>
<comment type="catalytic activity">
    <reaction evidence="1 10">
        <text>UDP-alpha-D-glucose = UDP-alpha-D-galactose</text>
        <dbReference type="Rhea" id="RHEA:22168"/>
        <dbReference type="ChEBI" id="CHEBI:58885"/>
        <dbReference type="ChEBI" id="CHEBI:66914"/>
        <dbReference type="EC" id="5.1.3.2"/>
    </reaction>
</comment>
<dbReference type="OrthoDB" id="9801785at2"/>